<dbReference type="AlphaFoldDB" id="A0A2G5B3D9"/>
<dbReference type="EMBL" id="KZ303533">
    <property type="protein sequence ID" value="PIA13540.1"/>
    <property type="molecule type" value="Genomic_DNA"/>
</dbReference>
<evidence type="ECO:0000313" key="2">
    <source>
        <dbReference type="Proteomes" id="UP000242474"/>
    </source>
</evidence>
<reference evidence="1 2" key="1">
    <citation type="journal article" date="2015" name="Genome Biol. Evol.">
        <title>Phylogenomic analyses indicate that early fungi evolved digesting cell walls of algal ancestors of land plants.</title>
        <authorList>
            <person name="Chang Y."/>
            <person name="Wang S."/>
            <person name="Sekimoto S."/>
            <person name="Aerts A.L."/>
            <person name="Choi C."/>
            <person name="Clum A."/>
            <person name="LaButti K.M."/>
            <person name="Lindquist E.A."/>
            <person name="Yee Ngan C."/>
            <person name="Ohm R.A."/>
            <person name="Salamov A.A."/>
            <person name="Grigoriev I.V."/>
            <person name="Spatafora J.W."/>
            <person name="Berbee M.L."/>
        </authorList>
    </citation>
    <scope>NUCLEOTIDE SEQUENCE [LARGE SCALE GENOMIC DNA]</scope>
    <source>
        <strain evidence="1 2">NRRL 1564</strain>
    </source>
</reference>
<proteinExistence type="predicted"/>
<protein>
    <submittedName>
        <fullName evidence="1">Uncharacterized protein</fullName>
    </submittedName>
</protein>
<sequence>VLQCRTVSTSVEQHAPAQNSEYQRRTSCTSIKQHLPALDNMLQCRTGCSSSGHLVLASI</sequence>
<dbReference type="Proteomes" id="UP000242474">
    <property type="component" value="Unassembled WGS sequence"/>
</dbReference>
<organism evidence="1 2">
    <name type="scientific">Coemansia reversa (strain ATCC 12441 / NRRL 1564)</name>
    <dbReference type="NCBI Taxonomy" id="763665"/>
    <lineage>
        <taxon>Eukaryota</taxon>
        <taxon>Fungi</taxon>
        <taxon>Fungi incertae sedis</taxon>
        <taxon>Zoopagomycota</taxon>
        <taxon>Kickxellomycotina</taxon>
        <taxon>Kickxellomycetes</taxon>
        <taxon>Kickxellales</taxon>
        <taxon>Kickxellaceae</taxon>
        <taxon>Coemansia</taxon>
    </lineage>
</organism>
<evidence type="ECO:0000313" key="1">
    <source>
        <dbReference type="EMBL" id="PIA13540.1"/>
    </source>
</evidence>
<keyword evidence="2" id="KW-1185">Reference proteome</keyword>
<gene>
    <name evidence="1" type="ORF">COEREDRAFT_48903</name>
</gene>
<feature type="non-terminal residue" evidence="1">
    <location>
        <position position="1"/>
    </location>
</feature>
<name>A0A2G5B3D9_COERN</name>
<accession>A0A2G5B3D9</accession>